<evidence type="ECO:0000256" key="1">
    <source>
        <dbReference type="SAM" id="MobiDB-lite"/>
    </source>
</evidence>
<dbReference type="AlphaFoldDB" id="M7C2W4"/>
<feature type="region of interest" description="Disordered" evidence="1">
    <location>
        <begin position="40"/>
        <end position="64"/>
    </location>
</feature>
<gene>
    <name evidence="2" type="ORF">UY3_00199</name>
</gene>
<protein>
    <submittedName>
        <fullName evidence="2">Uncharacterized protein</fullName>
    </submittedName>
</protein>
<reference evidence="3" key="1">
    <citation type="journal article" date="2013" name="Nat. Genet.">
        <title>The draft genomes of soft-shell turtle and green sea turtle yield insights into the development and evolution of the turtle-specific body plan.</title>
        <authorList>
            <person name="Wang Z."/>
            <person name="Pascual-Anaya J."/>
            <person name="Zadissa A."/>
            <person name="Li W."/>
            <person name="Niimura Y."/>
            <person name="Huang Z."/>
            <person name="Li C."/>
            <person name="White S."/>
            <person name="Xiong Z."/>
            <person name="Fang D."/>
            <person name="Wang B."/>
            <person name="Ming Y."/>
            <person name="Chen Y."/>
            <person name="Zheng Y."/>
            <person name="Kuraku S."/>
            <person name="Pignatelli M."/>
            <person name="Herrero J."/>
            <person name="Beal K."/>
            <person name="Nozawa M."/>
            <person name="Li Q."/>
            <person name="Wang J."/>
            <person name="Zhang H."/>
            <person name="Yu L."/>
            <person name="Shigenobu S."/>
            <person name="Wang J."/>
            <person name="Liu J."/>
            <person name="Flicek P."/>
            <person name="Searle S."/>
            <person name="Wang J."/>
            <person name="Kuratani S."/>
            <person name="Yin Y."/>
            <person name="Aken B."/>
            <person name="Zhang G."/>
            <person name="Irie N."/>
        </authorList>
    </citation>
    <scope>NUCLEOTIDE SEQUENCE [LARGE SCALE GENOMIC DNA]</scope>
</reference>
<accession>M7C2W4</accession>
<proteinExistence type="predicted"/>
<name>M7C2W4_CHEMY</name>
<organism evidence="2 3">
    <name type="scientific">Chelonia mydas</name>
    <name type="common">Green sea-turtle</name>
    <name type="synonym">Chelonia agassizi</name>
    <dbReference type="NCBI Taxonomy" id="8469"/>
    <lineage>
        <taxon>Eukaryota</taxon>
        <taxon>Metazoa</taxon>
        <taxon>Chordata</taxon>
        <taxon>Craniata</taxon>
        <taxon>Vertebrata</taxon>
        <taxon>Euteleostomi</taxon>
        <taxon>Archelosauria</taxon>
        <taxon>Testudinata</taxon>
        <taxon>Testudines</taxon>
        <taxon>Cryptodira</taxon>
        <taxon>Durocryptodira</taxon>
        <taxon>Americhelydia</taxon>
        <taxon>Chelonioidea</taxon>
        <taxon>Cheloniidae</taxon>
        <taxon>Chelonia</taxon>
    </lineage>
</organism>
<evidence type="ECO:0000313" key="2">
    <source>
        <dbReference type="EMBL" id="EMP42530.1"/>
    </source>
</evidence>
<evidence type="ECO:0000313" key="3">
    <source>
        <dbReference type="Proteomes" id="UP000031443"/>
    </source>
</evidence>
<dbReference type="EMBL" id="KB470856">
    <property type="protein sequence ID" value="EMP42530.1"/>
    <property type="molecule type" value="Genomic_DNA"/>
</dbReference>
<feature type="compositionally biased region" description="Basic and acidic residues" evidence="1">
    <location>
        <begin position="53"/>
        <end position="64"/>
    </location>
</feature>
<dbReference type="Proteomes" id="UP000031443">
    <property type="component" value="Unassembled WGS sequence"/>
</dbReference>
<sequence>MGGWLQRGGTAVALPATGAPGSARGKLQVTMQSSSAEVTMMESQNRKRAPAWTEREGMSTLTGDRRCGDRCTGDRFSGSSEDLLNRLQIAFPSTLVLHQNEKRKVLLYLSRNAFQSPLSENSQCTVNLCLTD</sequence>
<keyword evidence="3" id="KW-1185">Reference proteome</keyword>